<evidence type="ECO:0000313" key="5">
    <source>
        <dbReference type="Ensembl" id="ENSCSAVP00000004611.1"/>
    </source>
</evidence>
<feature type="region of interest" description="Disordered" evidence="3">
    <location>
        <begin position="259"/>
        <end position="283"/>
    </location>
</feature>
<dbReference type="PANTHER" id="PTHR10996">
    <property type="entry name" value="2-HYDROXYACID DEHYDROGENASE-RELATED"/>
    <property type="match status" value="1"/>
</dbReference>
<reference evidence="6" key="1">
    <citation type="submission" date="2003-08" db="EMBL/GenBank/DDBJ databases">
        <authorList>
            <person name="Birren B."/>
            <person name="Nusbaum C."/>
            <person name="Abebe A."/>
            <person name="Abouelleil A."/>
            <person name="Adekoya E."/>
            <person name="Ait-zahra M."/>
            <person name="Allen N."/>
            <person name="Allen T."/>
            <person name="An P."/>
            <person name="Anderson M."/>
            <person name="Anderson S."/>
            <person name="Arachchi H."/>
            <person name="Armbruster J."/>
            <person name="Bachantsang P."/>
            <person name="Baldwin J."/>
            <person name="Barry A."/>
            <person name="Bayul T."/>
            <person name="Blitshsteyn B."/>
            <person name="Bloom T."/>
            <person name="Blye J."/>
            <person name="Boguslavskiy L."/>
            <person name="Borowsky M."/>
            <person name="Boukhgalter B."/>
            <person name="Brunache A."/>
            <person name="Butler J."/>
            <person name="Calixte N."/>
            <person name="Calvo S."/>
            <person name="Camarata J."/>
            <person name="Campo K."/>
            <person name="Chang J."/>
            <person name="Cheshatsang Y."/>
            <person name="Citroen M."/>
            <person name="Collymore A."/>
            <person name="Considine T."/>
            <person name="Cook A."/>
            <person name="Cooke P."/>
            <person name="Corum B."/>
            <person name="Cuomo C."/>
            <person name="David R."/>
            <person name="Dawoe T."/>
            <person name="Degray S."/>
            <person name="Dodge S."/>
            <person name="Dooley K."/>
            <person name="Dorje P."/>
            <person name="Dorjee K."/>
            <person name="Dorris L."/>
            <person name="Duffey N."/>
            <person name="Dupes A."/>
            <person name="Elkins T."/>
            <person name="Engels R."/>
            <person name="Erickson J."/>
            <person name="Farina A."/>
            <person name="Faro S."/>
            <person name="Ferreira P."/>
            <person name="Fischer H."/>
            <person name="Fitzgerald M."/>
            <person name="Foley K."/>
            <person name="Gage D."/>
            <person name="Galagan J."/>
            <person name="Gearin G."/>
            <person name="Gnerre S."/>
            <person name="Gnirke A."/>
            <person name="Goyette A."/>
            <person name="Graham J."/>
            <person name="Grandbois E."/>
            <person name="Gyaltsen K."/>
            <person name="Hafez N."/>
            <person name="Hagopian D."/>
            <person name="Hagos B."/>
            <person name="Hall J."/>
            <person name="Hatcher B."/>
            <person name="Heller A."/>
            <person name="Higgins H."/>
            <person name="Honan T."/>
            <person name="Horn A."/>
            <person name="Houde N."/>
            <person name="Hughes L."/>
            <person name="Hulme W."/>
            <person name="Husby E."/>
            <person name="Iliev I."/>
            <person name="Jaffe D."/>
            <person name="Jones C."/>
            <person name="Kamal M."/>
            <person name="Kamat A."/>
            <person name="Kamvysselis M."/>
            <person name="Karlsson E."/>
            <person name="Kells C."/>
            <person name="Kieu A."/>
            <person name="Kisner P."/>
            <person name="Kodira C."/>
            <person name="Kulbokas E."/>
            <person name="Labutti K."/>
            <person name="Lama D."/>
            <person name="Landers T."/>
            <person name="Leger J."/>
            <person name="Levine S."/>
            <person name="Lewis D."/>
            <person name="Lewis T."/>
            <person name="Lindblad-toh K."/>
            <person name="Liu X."/>
            <person name="Lokyitsang T."/>
            <person name="Lokyitsang Y."/>
            <person name="Lucien O."/>
            <person name="Lui A."/>
            <person name="Ma L.J."/>
            <person name="Mabbitt R."/>
            <person name="Macdonald J."/>
            <person name="Maclean C."/>
            <person name="Major J."/>
            <person name="Manning J."/>
            <person name="Marabella R."/>
            <person name="Maru K."/>
            <person name="Matthews C."/>
            <person name="Mauceli E."/>
            <person name="Mccarthy M."/>
            <person name="Mcdonough S."/>
            <person name="Mcghee T."/>
            <person name="Meldrim J."/>
            <person name="Meneus L."/>
            <person name="Mesirov J."/>
            <person name="Mihalev A."/>
            <person name="Mihova T."/>
            <person name="Mikkelsen T."/>
            <person name="Mlenga V."/>
            <person name="Moru K."/>
            <person name="Mozes J."/>
            <person name="Mulrain L."/>
            <person name="Munson G."/>
            <person name="Naylor J."/>
            <person name="Newes C."/>
            <person name="Nguyen C."/>
            <person name="Nguyen N."/>
            <person name="Nguyen T."/>
            <person name="Nicol R."/>
            <person name="Nielsen C."/>
            <person name="Nizzari M."/>
            <person name="Norbu C."/>
            <person name="Norbu N."/>
            <person name="O'donnell P."/>
            <person name="Okoawo O."/>
            <person name="O'leary S."/>
            <person name="Omotosho B."/>
            <person name="O'neill K."/>
            <person name="Osman S."/>
            <person name="Parker S."/>
            <person name="Perrin D."/>
            <person name="Phunkhang P."/>
            <person name="Piqani B."/>
            <person name="Purcell S."/>
            <person name="Rachupka T."/>
            <person name="Ramasamy U."/>
            <person name="Rameau R."/>
            <person name="Ray V."/>
            <person name="Raymond C."/>
            <person name="Retta R."/>
            <person name="Richardson S."/>
            <person name="Rise C."/>
            <person name="Rodriguez J."/>
            <person name="Rogers J."/>
            <person name="Rogov P."/>
            <person name="Rutman M."/>
            <person name="Schupbach R."/>
            <person name="Seaman C."/>
            <person name="Settipalli S."/>
            <person name="Sharpe T."/>
            <person name="Sheridan J."/>
            <person name="Sherpa N."/>
            <person name="Shi J."/>
            <person name="Smirnov S."/>
            <person name="Smith C."/>
            <person name="Sougnez C."/>
            <person name="Spencer B."/>
            <person name="Stalker J."/>
            <person name="Stange-thomann N."/>
            <person name="Stavropoulos S."/>
            <person name="Stetson K."/>
            <person name="Stone C."/>
            <person name="Stone S."/>
            <person name="Stubbs M."/>
            <person name="Talamas J."/>
            <person name="Tchuinga P."/>
            <person name="Tenzing P."/>
            <person name="Tesfaye S."/>
            <person name="Theodore J."/>
            <person name="Thoulutsang Y."/>
            <person name="Topham K."/>
            <person name="Towey S."/>
            <person name="Tsamla T."/>
            <person name="Tsomo N."/>
            <person name="Vallee D."/>
            <person name="Vassiliev H."/>
            <person name="Venkataraman V."/>
            <person name="Vinson J."/>
            <person name="Vo A."/>
            <person name="Wade C."/>
            <person name="Wang S."/>
            <person name="Wangchuk T."/>
            <person name="Wangdi T."/>
            <person name="Whittaker C."/>
            <person name="Wilkinson J."/>
            <person name="Wu Y."/>
            <person name="Wyman D."/>
            <person name="Yadav S."/>
            <person name="Yang S."/>
            <person name="Yang X."/>
            <person name="Yeager S."/>
            <person name="Yee E."/>
            <person name="Young G."/>
            <person name="Zainoun J."/>
            <person name="Zembeck L."/>
            <person name="Zimmer A."/>
            <person name="Zody M."/>
            <person name="Lander E."/>
        </authorList>
    </citation>
    <scope>NUCLEOTIDE SEQUENCE [LARGE SCALE GENOMIC DNA]</scope>
</reference>
<reference evidence="5" key="3">
    <citation type="submission" date="2025-09" db="UniProtKB">
        <authorList>
            <consortium name="Ensembl"/>
        </authorList>
    </citation>
    <scope>IDENTIFICATION</scope>
</reference>
<dbReference type="PANTHER" id="PTHR10996:SF257">
    <property type="entry name" value="GLYOXYLATE REDUCTASE 1"/>
    <property type="match status" value="1"/>
</dbReference>
<dbReference type="OMA" id="KIWASER"/>
<evidence type="ECO:0000256" key="3">
    <source>
        <dbReference type="SAM" id="MobiDB-lite"/>
    </source>
</evidence>
<dbReference type="Gene3D" id="3.40.50.720">
    <property type="entry name" value="NAD(P)-binding Rossmann-like Domain"/>
    <property type="match status" value="2"/>
</dbReference>
<reference evidence="5" key="2">
    <citation type="submission" date="2025-08" db="UniProtKB">
        <authorList>
            <consortium name="Ensembl"/>
        </authorList>
    </citation>
    <scope>IDENTIFICATION</scope>
</reference>
<dbReference type="SUPFAM" id="SSF52283">
    <property type="entry name" value="Formate/glycerate dehydrogenase catalytic domain-like"/>
    <property type="match status" value="1"/>
</dbReference>
<comment type="similarity">
    <text evidence="1">Belongs to the D-isomer specific 2-hydroxyacid dehydrogenase family.</text>
</comment>
<evidence type="ECO:0000256" key="2">
    <source>
        <dbReference type="ARBA" id="ARBA00023002"/>
    </source>
</evidence>
<dbReference type="GO" id="GO:0005829">
    <property type="term" value="C:cytosol"/>
    <property type="evidence" value="ECO:0007669"/>
    <property type="project" value="TreeGrafter"/>
</dbReference>
<dbReference type="GO" id="GO:0030267">
    <property type="term" value="F:glyoxylate reductase (NADPH) activity"/>
    <property type="evidence" value="ECO:0007669"/>
    <property type="project" value="TreeGrafter"/>
</dbReference>
<evidence type="ECO:0000313" key="6">
    <source>
        <dbReference type="Proteomes" id="UP000007875"/>
    </source>
</evidence>
<dbReference type="GO" id="GO:0051287">
    <property type="term" value="F:NAD binding"/>
    <property type="evidence" value="ECO:0007669"/>
    <property type="project" value="InterPro"/>
</dbReference>
<dbReference type="STRING" id="51511.ENSCSAVP00000004611"/>
<dbReference type="GeneTree" id="ENSGT00940000162740"/>
<name>H2YH12_CIOSA</name>
<dbReference type="InParanoid" id="H2YH12"/>
<dbReference type="InterPro" id="IPR050223">
    <property type="entry name" value="D-isomer_2-hydroxyacid_DH"/>
</dbReference>
<feature type="domain" description="D-isomer specific 2-hydroxyacid dehydrogenase NAD-binding" evidence="4">
    <location>
        <begin position="120"/>
        <end position="250"/>
    </location>
</feature>
<sequence length="283" mass="31398">MTSLVKPLVLSSFHDRDKGRMTGIPPFAVEMIEKHFRIVWIEDFNANPEKYGKEVVAVFMGTKQPTVDKDLLEKLPNLKIVASMSAGYNHLDIPLIRSYGVRVSNTPYVLDNATADLGMALLLNAGRELYSNINFAMSPGTTHFDMNLMSGDVSGTTLGIVGMGRIGCKVAERARAFNMNILYHNRSKRNDDSAIGATYYSKLNDMLPHCDHIIITLPLTAETNKIIGAQQFKLMKSTSILINIARGALWTTTHSYTRSHTAKSNSPLSTSPTQSRYHVTTRC</sequence>
<dbReference type="InterPro" id="IPR006140">
    <property type="entry name" value="D-isomer_DH_NAD-bd"/>
</dbReference>
<dbReference type="GO" id="GO:0016618">
    <property type="term" value="F:hydroxypyruvate reductase [NAD(P)H] activity"/>
    <property type="evidence" value="ECO:0007669"/>
    <property type="project" value="TreeGrafter"/>
</dbReference>
<dbReference type="InterPro" id="IPR036291">
    <property type="entry name" value="NAD(P)-bd_dom_sf"/>
</dbReference>
<evidence type="ECO:0000256" key="1">
    <source>
        <dbReference type="ARBA" id="ARBA00005854"/>
    </source>
</evidence>
<keyword evidence="2" id="KW-0560">Oxidoreductase</keyword>
<dbReference type="AlphaFoldDB" id="H2YH12"/>
<keyword evidence="6" id="KW-1185">Reference proteome</keyword>
<dbReference type="HOGENOM" id="CLU_983382_0_0_1"/>
<protein>
    <recommendedName>
        <fullName evidence="4">D-isomer specific 2-hydroxyacid dehydrogenase NAD-binding domain-containing protein</fullName>
    </recommendedName>
</protein>
<dbReference type="PROSITE" id="PS00065">
    <property type="entry name" value="D_2_HYDROXYACID_DH_1"/>
    <property type="match status" value="1"/>
</dbReference>
<accession>H2YH12</accession>
<evidence type="ECO:0000259" key="4">
    <source>
        <dbReference type="Pfam" id="PF02826"/>
    </source>
</evidence>
<dbReference type="eggNOG" id="KOG0069">
    <property type="taxonomic scope" value="Eukaryota"/>
</dbReference>
<dbReference type="InterPro" id="IPR029752">
    <property type="entry name" value="D-isomer_DH_CS1"/>
</dbReference>
<dbReference type="Ensembl" id="ENSCSAVT00000004678.1">
    <property type="protein sequence ID" value="ENSCSAVP00000004611.1"/>
    <property type="gene ID" value="ENSCSAVG00000002747.1"/>
</dbReference>
<dbReference type="Pfam" id="PF02826">
    <property type="entry name" value="2-Hacid_dh_C"/>
    <property type="match status" value="1"/>
</dbReference>
<dbReference type="SUPFAM" id="SSF51735">
    <property type="entry name" value="NAD(P)-binding Rossmann-fold domains"/>
    <property type="match status" value="1"/>
</dbReference>
<dbReference type="Proteomes" id="UP000007875">
    <property type="component" value="Unassembled WGS sequence"/>
</dbReference>
<proteinExistence type="inferred from homology"/>
<organism evidence="5 6">
    <name type="scientific">Ciona savignyi</name>
    <name type="common">Pacific transparent sea squirt</name>
    <dbReference type="NCBI Taxonomy" id="51511"/>
    <lineage>
        <taxon>Eukaryota</taxon>
        <taxon>Metazoa</taxon>
        <taxon>Chordata</taxon>
        <taxon>Tunicata</taxon>
        <taxon>Ascidiacea</taxon>
        <taxon>Phlebobranchia</taxon>
        <taxon>Cionidae</taxon>
        <taxon>Ciona</taxon>
    </lineage>
</organism>